<feature type="compositionally biased region" description="Polar residues" evidence="1">
    <location>
        <begin position="58"/>
        <end position="81"/>
    </location>
</feature>
<feature type="compositionally biased region" description="Polar residues" evidence="1">
    <location>
        <begin position="127"/>
        <end position="137"/>
    </location>
</feature>
<keyword evidence="4" id="KW-1185">Reference proteome</keyword>
<feature type="domain" description="DUF8004" evidence="2">
    <location>
        <begin position="354"/>
        <end position="438"/>
    </location>
</feature>
<protein>
    <submittedName>
        <fullName evidence="3">Putative choriogenin hminor</fullName>
    </submittedName>
</protein>
<dbReference type="InterPro" id="IPR058317">
    <property type="entry name" value="DUF8004"/>
</dbReference>
<comment type="caution">
    <text evidence="3">The sequence shown here is derived from an EMBL/GenBank/DDBJ whole genome shotgun (WGS) entry which is preliminary data.</text>
</comment>
<sequence length="894" mass="100855">MPPLPTPSKNLLPQLTEARSPRHPSRPPPPSPRLYESPGHSPLQVKKLRKHNTPPPSASTSACTLSGEQTVSRTSPKSPHVTTDHIEQPTVPYILYTPNSATGEFEQETSRAKIRKSWLPGSRARSTRNTSSGSNHEPQAWVNAGAARIEYDLTPLVQGEQVPELWNITGETFVHLWPQESGYSAQFRVPYTVIESSLKLRNLIRDFQLRCQRSSVDRSNLAEKNSARDFDPDDTGSRPCSPNDSLSDKKSESDSSEDPLNKPRQYHLYFPLDLESFELPFSSEDTQKLIDVRNLFAFLTSQPLVATRLCPTYFKIFLSIATLLREFEFSNVDVSSFGPAVDMAFSFCLKEIPQIADCRDSNQITIEALILAEAMKSIELYNEAFAHAVGKYDSLTSSKSGNLFNSVSSLTRDRIGKASRELKQRIRSVNDRLTDFEFPSLFAGIAASTSSDEAKIVRFKQWKLSFLAFRKQVISYYRELHGQWPPKATSKKNNFVACGLNRLVIKGLYSDLCDLYDLLTDRESVTTRVYNGDGLEESAFVTPAARALRKLLDEYDRSSPPVQPPIPFDIPLAPSIRSIDPKFQSLGPMDQHKKQNQRLSENEAALILVKSHNLDSDYKTPFIEMFKSFELKEAKGKSTYELLEQRYGYWIFLYACLQSLPLLVTDAPDLQYVDGVEYFLCQIPLGNLPWVEDQSQIKMSWFEVQGGQQIVSLPSDVVNYGIEAIYCRSHCWAVAEKWIESDQNSAPSDNLVGEEFSPLSPPPGFDRNIFGFNASENRRKSSAETASQCSSQISNYSRNYQRGRRMNQRSSITLGLEKVRIESDESTGISPVNRCMSPISLNHSTQSRPNSRAQSRCREFSRDFGSSTFDDILGNISAENENKKAKTKKKKKQK</sequence>
<dbReference type="PANTHER" id="PTHR39601">
    <property type="entry name" value="CHORIOGENIN HMINOR"/>
    <property type="match status" value="1"/>
</dbReference>
<reference evidence="3 4" key="1">
    <citation type="journal article" date="2014" name="BMC Genomics">
        <title>Adaptive genomic structural variation in the grape powdery mildew pathogen, Erysiphe necator.</title>
        <authorList>
            <person name="Jones L."/>
            <person name="Riaz S."/>
            <person name="Morales-Cruz A."/>
            <person name="Amrine K.C."/>
            <person name="McGuire B."/>
            <person name="Gubler W.D."/>
            <person name="Walker M.A."/>
            <person name="Cantu D."/>
        </authorList>
    </citation>
    <scope>NUCLEOTIDE SEQUENCE [LARGE SCALE GENOMIC DNA]</scope>
    <source>
        <strain evidence="4">c</strain>
    </source>
</reference>
<feature type="region of interest" description="Disordered" evidence="1">
    <location>
        <begin position="218"/>
        <end position="262"/>
    </location>
</feature>
<accession>A0A0B1PDZ1</accession>
<dbReference type="Proteomes" id="UP000030854">
    <property type="component" value="Unassembled WGS sequence"/>
</dbReference>
<dbReference type="HOGENOM" id="CLU_005053_2_0_1"/>
<gene>
    <name evidence="3" type="ORF">EV44_g6295</name>
</gene>
<dbReference type="Pfam" id="PF26013">
    <property type="entry name" value="DUF8004"/>
    <property type="match status" value="1"/>
</dbReference>
<feature type="compositionally biased region" description="Polar residues" evidence="1">
    <location>
        <begin position="839"/>
        <end position="854"/>
    </location>
</feature>
<dbReference type="AlphaFoldDB" id="A0A0B1PDZ1"/>
<evidence type="ECO:0000313" key="3">
    <source>
        <dbReference type="EMBL" id="KHJ34819.1"/>
    </source>
</evidence>
<feature type="region of interest" description="Disordered" evidence="1">
    <location>
        <begin position="1"/>
        <end position="84"/>
    </location>
</feature>
<feature type="region of interest" description="Disordered" evidence="1">
    <location>
        <begin position="823"/>
        <end position="859"/>
    </location>
</feature>
<dbReference type="PANTHER" id="PTHR39601:SF2">
    <property type="entry name" value="CHORIOGENIN HMINOR"/>
    <property type="match status" value="1"/>
</dbReference>
<evidence type="ECO:0000259" key="2">
    <source>
        <dbReference type="Pfam" id="PF26013"/>
    </source>
</evidence>
<dbReference type="STRING" id="52586.A0A0B1PDZ1"/>
<feature type="region of interest" description="Disordered" evidence="1">
    <location>
        <begin position="108"/>
        <end position="138"/>
    </location>
</feature>
<organism evidence="3 4">
    <name type="scientific">Uncinula necator</name>
    <name type="common">Grape powdery mildew</name>
    <dbReference type="NCBI Taxonomy" id="52586"/>
    <lineage>
        <taxon>Eukaryota</taxon>
        <taxon>Fungi</taxon>
        <taxon>Dikarya</taxon>
        <taxon>Ascomycota</taxon>
        <taxon>Pezizomycotina</taxon>
        <taxon>Leotiomycetes</taxon>
        <taxon>Erysiphales</taxon>
        <taxon>Erysiphaceae</taxon>
        <taxon>Erysiphe</taxon>
    </lineage>
</organism>
<evidence type="ECO:0000313" key="4">
    <source>
        <dbReference type="Proteomes" id="UP000030854"/>
    </source>
</evidence>
<dbReference type="EMBL" id="JNVN01000669">
    <property type="protein sequence ID" value="KHJ34819.1"/>
    <property type="molecule type" value="Genomic_DNA"/>
</dbReference>
<dbReference type="OMA" id="WIAGLDQ"/>
<evidence type="ECO:0000256" key="1">
    <source>
        <dbReference type="SAM" id="MobiDB-lite"/>
    </source>
</evidence>
<proteinExistence type="predicted"/>
<name>A0A0B1PDZ1_UNCNE</name>